<evidence type="ECO:0000256" key="3">
    <source>
        <dbReference type="ARBA" id="ARBA00023082"/>
    </source>
</evidence>
<evidence type="ECO:0000259" key="5">
    <source>
        <dbReference type="Pfam" id="PF04542"/>
    </source>
</evidence>
<dbReference type="PANTHER" id="PTHR43133:SF51">
    <property type="entry name" value="RNA POLYMERASE SIGMA FACTOR"/>
    <property type="match status" value="1"/>
</dbReference>
<evidence type="ECO:0000313" key="7">
    <source>
        <dbReference type="EMBL" id="KRM26026.1"/>
    </source>
</evidence>
<keyword evidence="3" id="KW-0731">Sigma factor</keyword>
<protein>
    <submittedName>
        <fullName evidence="7">Uncharacterized protein</fullName>
    </submittedName>
</protein>
<sequence>MDIVTQHRLIRQAQKGNAAAFATLMVDAADYLTRTAYLYLADSHDVQDAISAATLAAFEALPQLKQPRYFRTWVTRILIRQCYRRYRIKAHEVFAQEAMPEPPADPNRLTSDEKIDLLAGLRGINQAHALTLMMHYYHGLSVKEISTLQEIPENTVKSNLRRGRQALRDWLGEDYLD</sequence>
<dbReference type="SUPFAM" id="SSF88659">
    <property type="entry name" value="Sigma3 and sigma4 domains of RNA polymerase sigma factors"/>
    <property type="match status" value="1"/>
</dbReference>
<keyword evidence="4" id="KW-0804">Transcription</keyword>
<feature type="domain" description="RNA polymerase sigma factor 70 region 4 type 2" evidence="6">
    <location>
        <begin position="132"/>
        <end position="167"/>
    </location>
</feature>
<proteinExistence type="inferred from homology"/>
<dbReference type="InterPro" id="IPR013324">
    <property type="entry name" value="RNA_pol_sigma_r3/r4-like"/>
</dbReference>
<dbReference type="GO" id="GO:0016987">
    <property type="term" value="F:sigma factor activity"/>
    <property type="evidence" value="ECO:0007669"/>
    <property type="project" value="UniProtKB-KW"/>
</dbReference>
<gene>
    <name evidence="7" type="ORF">FC91_GL000333</name>
</gene>
<dbReference type="PATRIC" id="fig|1122147.4.peg.346"/>
<dbReference type="GO" id="GO:0003677">
    <property type="term" value="F:DNA binding"/>
    <property type="evidence" value="ECO:0007669"/>
    <property type="project" value="InterPro"/>
</dbReference>
<keyword evidence="2" id="KW-0805">Transcription regulation</keyword>
<evidence type="ECO:0000256" key="2">
    <source>
        <dbReference type="ARBA" id="ARBA00023015"/>
    </source>
</evidence>
<dbReference type="OrthoDB" id="9782703at2"/>
<comment type="similarity">
    <text evidence="1">Belongs to the sigma-70 factor family. ECF subfamily.</text>
</comment>
<dbReference type="Pfam" id="PF04542">
    <property type="entry name" value="Sigma70_r2"/>
    <property type="match status" value="1"/>
</dbReference>
<comment type="caution">
    <text evidence="7">The sequence shown here is derived from an EMBL/GenBank/DDBJ whole genome shotgun (WGS) entry which is preliminary data.</text>
</comment>
<organism evidence="7 8">
    <name type="scientific">Schleiferilactobacillus harbinensis DSM 16991</name>
    <dbReference type="NCBI Taxonomy" id="1122147"/>
    <lineage>
        <taxon>Bacteria</taxon>
        <taxon>Bacillati</taxon>
        <taxon>Bacillota</taxon>
        <taxon>Bacilli</taxon>
        <taxon>Lactobacillales</taxon>
        <taxon>Lactobacillaceae</taxon>
        <taxon>Schleiferilactobacillus</taxon>
    </lineage>
</organism>
<evidence type="ECO:0000256" key="4">
    <source>
        <dbReference type="ARBA" id="ARBA00023163"/>
    </source>
</evidence>
<dbReference type="PANTHER" id="PTHR43133">
    <property type="entry name" value="RNA POLYMERASE ECF-TYPE SIGMA FACTO"/>
    <property type="match status" value="1"/>
</dbReference>
<dbReference type="SUPFAM" id="SSF88946">
    <property type="entry name" value="Sigma2 domain of RNA polymerase sigma factors"/>
    <property type="match status" value="1"/>
</dbReference>
<evidence type="ECO:0000313" key="8">
    <source>
        <dbReference type="Proteomes" id="UP000050949"/>
    </source>
</evidence>
<dbReference type="NCBIfam" id="TIGR02937">
    <property type="entry name" value="sigma70-ECF"/>
    <property type="match status" value="1"/>
</dbReference>
<dbReference type="AlphaFoldDB" id="A0A0R1X6X2"/>
<dbReference type="EMBL" id="AZFW01000091">
    <property type="protein sequence ID" value="KRM26026.1"/>
    <property type="molecule type" value="Genomic_DNA"/>
</dbReference>
<dbReference type="InterPro" id="IPR036388">
    <property type="entry name" value="WH-like_DNA-bd_sf"/>
</dbReference>
<dbReference type="InterPro" id="IPR013325">
    <property type="entry name" value="RNA_pol_sigma_r2"/>
</dbReference>
<dbReference type="eggNOG" id="COG1595">
    <property type="taxonomic scope" value="Bacteria"/>
</dbReference>
<dbReference type="Gene3D" id="1.10.1740.10">
    <property type="match status" value="1"/>
</dbReference>
<dbReference type="InterPro" id="IPR013249">
    <property type="entry name" value="RNA_pol_sigma70_r4_t2"/>
</dbReference>
<dbReference type="InterPro" id="IPR039425">
    <property type="entry name" value="RNA_pol_sigma-70-like"/>
</dbReference>
<name>A0A0R1X6X2_9LACO</name>
<feature type="domain" description="RNA polymerase sigma-70 region 2" evidence="5">
    <location>
        <begin position="30"/>
        <end position="87"/>
    </location>
</feature>
<accession>A0A0R1X6X2</accession>
<reference evidence="7 8" key="1">
    <citation type="journal article" date="2015" name="Genome Announc.">
        <title>Expanding the biotechnology potential of lactobacilli through comparative genomics of 213 strains and associated genera.</title>
        <authorList>
            <person name="Sun Z."/>
            <person name="Harris H.M."/>
            <person name="McCann A."/>
            <person name="Guo C."/>
            <person name="Argimon S."/>
            <person name="Zhang W."/>
            <person name="Yang X."/>
            <person name="Jeffery I.B."/>
            <person name="Cooney J.C."/>
            <person name="Kagawa T.F."/>
            <person name="Liu W."/>
            <person name="Song Y."/>
            <person name="Salvetti E."/>
            <person name="Wrobel A."/>
            <person name="Rasinkangas P."/>
            <person name="Parkhill J."/>
            <person name="Rea M.C."/>
            <person name="O'Sullivan O."/>
            <person name="Ritari J."/>
            <person name="Douillard F.P."/>
            <person name="Paul Ross R."/>
            <person name="Yang R."/>
            <person name="Briner A.E."/>
            <person name="Felis G.E."/>
            <person name="de Vos W.M."/>
            <person name="Barrangou R."/>
            <person name="Klaenhammer T.R."/>
            <person name="Caufield P.W."/>
            <person name="Cui Y."/>
            <person name="Zhang H."/>
            <person name="O'Toole P.W."/>
        </authorList>
    </citation>
    <scope>NUCLEOTIDE SEQUENCE [LARGE SCALE GENOMIC DNA]</scope>
    <source>
        <strain evidence="7 8">DSM 16991</strain>
    </source>
</reference>
<dbReference type="Proteomes" id="UP000050949">
    <property type="component" value="Unassembled WGS sequence"/>
</dbReference>
<dbReference type="Gene3D" id="1.10.10.10">
    <property type="entry name" value="Winged helix-like DNA-binding domain superfamily/Winged helix DNA-binding domain"/>
    <property type="match status" value="1"/>
</dbReference>
<dbReference type="Pfam" id="PF08281">
    <property type="entry name" value="Sigma70_r4_2"/>
    <property type="match status" value="1"/>
</dbReference>
<evidence type="ECO:0000256" key="1">
    <source>
        <dbReference type="ARBA" id="ARBA00010641"/>
    </source>
</evidence>
<dbReference type="InterPro" id="IPR014284">
    <property type="entry name" value="RNA_pol_sigma-70_dom"/>
</dbReference>
<dbReference type="InterPro" id="IPR007627">
    <property type="entry name" value="RNA_pol_sigma70_r2"/>
</dbReference>
<evidence type="ECO:0000259" key="6">
    <source>
        <dbReference type="Pfam" id="PF08281"/>
    </source>
</evidence>
<dbReference type="RefSeq" id="WP_027828947.1">
    <property type="nucleotide sequence ID" value="NZ_AUEH01000034.1"/>
</dbReference>
<dbReference type="GO" id="GO:0006352">
    <property type="term" value="P:DNA-templated transcription initiation"/>
    <property type="evidence" value="ECO:0007669"/>
    <property type="project" value="InterPro"/>
</dbReference>